<keyword evidence="2" id="KW-1185">Reference proteome</keyword>
<comment type="caution">
    <text evidence="1">The sequence shown here is derived from an EMBL/GenBank/DDBJ whole genome shotgun (WGS) entry which is preliminary data.</text>
</comment>
<evidence type="ECO:0000313" key="1">
    <source>
        <dbReference type="EMBL" id="GAF05815.1"/>
    </source>
</evidence>
<name>W7Y4I8_9BACT</name>
<accession>W7Y4I8</accession>
<proteinExistence type="predicted"/>
<organism evidence="1 2">
    <name type="scientific">Saccharicrinis fermentans DSM 9555 = JCM 21142</name>
    <dbReference type="NCBI Taxonomy" id="869213"/>
    <lineage>
        <taxon>Bacteria</taxon>
        <taxon>Pseudomonadati</taxon>
        <taxon>Bacteroidota</taxon>
        <taxon>Bacteroidia</taxon>
        <taxon>Marinilabiliales</taxon>
        <taxon>Marinilabiliaceae</taxon>
        <taxon>Saccharicrinis</taxon>
    </lineage>
</organism>
<dbReference type="AlphaFoldDB" id="W7Y4I8"/>
<dbReference type="EMBL" id="BAMD01000131">
    <property type="protein sequence ID" value="GAF05815.1"/>
    <property type="molecule type" value="Genomic_DNA"/>
</dbReference>
<protein>
    <submittedName>
        <fullName evidence="1">Uncharacterized protein</fullName>
    </submittedName>
</protein>
<evidence type="ECO:0000313" key="2">
    <source>
        <dbReference type="Proteomes" id="UP000019402"/>
    </source>
</evidence>
<dbReference type="Proteomes" id="UP000019402">
    <property type="component" value="Unassembled WGS sequence"/>
</dbReference>
<reference evidence="1 2" key="1">
    <citation type="journal article" date="2014" name="Genome Announc.">
        <title>Draft Genome Sequence of Cytophaga fermentans JCM 21142T, a Facultative Anaerobe Isolated from Marine Mud.</title>
        <authorList>
            <person name="Starns D."/>
            <person name="Oshima K."/>
            <person name="Suda W."/>
            <person name="Iino T."/>
            <person name="Yuki M."/>
            <person name="Inoue J."/>
            <person name="Kitamura K."/>
            <person name="Iida T."/>
            <person name="Darby A."/>
            <person name="Hattori M."/>
            <person name="Ohkuma M."/>
        </authorList>
    </citation>
    <scope>NUCLEOTIDE SEQUENCE [LARGE SCALE GENOMIC DNA]</scope>
    <source>
        <strain evidence="1 2">JCM 21142</strain>
    </source>
</reference>
<gene>
    <name evidence="1" type="ORF">JCM21142_114569</name>
</gene>
<sequence>MEFTQLTERRECIFIPVVWKDKTSNPQKFFDKDGKVISFIEHKEMVAFLKKNRPFLCTVGIKRFPRVGYVKAISKTEYKVLK</sequence>
<dbReference type="STRING" id="869213.GCA_000517085_01902"/>